<evidence type="ECO:0000313" key="3">
    <source>
        <dbReference type="Proteomes" id="UP000297244"/>
    </source>
</evidence>
<dbReference type="EMBL" id="SKBL01000002">
    <property type="protein sequence ID" value="TFU17771.1"/>
    <property type="molecule type" value="Genomic_DNA"/>
</dbReference>
<keyword evidence="1" id="KW-0812">Transmembrane</keyword>
<reference evidence="2 3" key="1">
    <citation type="submission" date="2019-03" db="EMBL/GenBank/DDBJ databases">
        <title>Thermus tengchongensis species for the arsenic transformation mechanism.</title>
        <authorList>
            <person name="Yuan G.C."/>
        </authorList>
    </citation>
    <scope>NUCLEOTIDE SEQUENCE [LARGE SCALE GENOMIC DNA]</scope>
    <source>
        <strain evidence="2 3">15Y</strain>
    </source>
</reference>
<feature type="transmembrane region" description="Helical" evidence="1">
    <location>
        <begin position="89"/>
        <end position="107"/>
    </location>
</feature>
<dbReference type="RefSeq" id="WP_135343022.1">
    <property type="nucleotide sequence ID" value="NZ_ML214240.1"/>
</dbReference>
<dbReference type="InterPro" id="IPR012861">
    <property type="entry name" value="DUF1634"/>
</dbReference>
<feature type="transmembrane region" description="Helical" evidence="1">
    <location>
        <begin position="12"/>
        <end position="32"/>
    </location>
</feature>
<feature type="transmembrane region" description="Helical" evidence="1">
    <location>
        <begin position="61"/>
        <end position="82"/>
    </location>
</feature>
<sequence>MRRMDLWISWALRVGVLLSALLVLLGGLWYLGVHGRDPVALRSASSSAWLLALEPLGLMRLGLLVLILTPVARVALSAFLFLEEGDRTFALITLWVLLVLLASLLGWL</sequence>
<dbReference type="Proteomes" id="UP000297244">
    <property type="component" value="Unassembled WGS sequence"/>
</dbReference>
<comment type="caution">
    <text evidence="2">The sequence shown here is derived from an EMBL/GenBank/DDBJ whole genome shotgun (WGS) entry which is preliminary data.</text>
</comment>
<evidence type="ECO:0000256" key="1">
    <source>
        <dbReference type="SAM" id="Phobius"/>
    </source>
</evidence>
<protein>
    <submittedName>
        <fullName evidence="2">DUF1634 domain-containing protein</fullName>
    </submittedName>
</protein>
<organism evidence="2 3">
    <name type="scientific">Thermus tengchongensis</name>
    <dbReference type="NCBI Taxonomy" id="1214928"/>
    <lineage>
        <taxon>Bacteria</taxon>
        <taxon>Thermotogati</taxon>
        <taxon>Deinococcota</taxon>
        <taxon>Deinococci</taxon>
        <taxon>Thermales</taxon>
        <taxon>Thermaceae</taxon>
        <taxon>Thermus</taxon>
    </lineage>
</organism>
<keyword evidence="1" id="KW-0472">Membrane</keyword>
<keyword evidence="1" id="KW-1133">Transmembrane helix</keyword>
<keyword evidence="3" id="KW-1185">Reference proteome</keyword>
<accession>A0ABY2KAE2</accession>
<proteinExistence type="predicted"/>
<evidence type="ECO:0000313" key="2">
    <source>
        <dbReference type="EMBL" id="TFU17771.1"/>
    </source>
</evidence>
<gene>
    <name evidence="2" type="ORF">E0489_03060</name>
</gene>
<dbReference type="Pfam" id="PF07843">
    <property type="entry name" value="DUF1634"/>
    <property type="match status" value="1"/>
</dbReference>
<name>A0ABY2KAE2_9DEIN</name>